<evidence type="ECO:0000256" key="3">
    <source>
        <dbReference type="ARBA" id="ARBA00022692"/>
    </source>
</evidence>
<accession>A0A6C0GEY1</accession>
<feature type="transmembrane region" description="Helical" evidence="6">
    <location>
        <begin position="323"/>
        <end position="343"/>
    </location>
</feature>
<dbReference type="InterPro" id="IPR050495">
    <property type="entry name" value="ATG22/LtaA_families"/>
</dbReference>
<dbReference type="PROSITE" id="PS50850">
    <property type="entry name" value="MFS"/>
    <property type="match status" value="1"/>
</dbReference>
<feature type="transmembrane region" description="Helical" evidence="6">
    <location>
        <begin position="417"/>
        <end position="436"/>
    </location>
</feature>
<dbReference type="Pfam" id="PF11700">
    <property type="entry name" value="ATG22"/>
    <property type="match status" value="1"/>
</dbReference>
<evidence type="ECO:0000256" key="1">
    <source>
        <dbReference type="ARBA" id="ARBA00004127"/>
    </source>
</evidence>
<reference evidence="8 9" key="1">
    <citation type="submission" date="2020-01" db="EMBL/GenBank/DDBJ databases">
        <authorList>
            <person name="Kim M.K."/>
        </authorList>
    </citation>
    <scope>NUCLEOTIDE SEQUENCE [LARGE SCALE GENOMIC DNA]</scope>
    <source>
        <strain evidence="8 9">172606-1</strain>
    </source>
</reference>
<feature type="transmembrane region" description="Helical" evidence="6">
    <location>
        <begin position="129"/>
        <end position="149"/>
    </location>
</feature>
<keyword evidence="5 6" id="KW-0472">Membrane</keyword>
<keyword evidence="3 6" id="KW-0812">Transmembrane</keyword>
<comment type="subcellular location">
    <subcellularLocation>
        <location evidence="1">Endomembrane system</location>
        <topology evidence="1">Multi-pass membrane protein</topology>
    </subcellularLocation>
</comment>
<dbReference type="PANTHER" id="PTHR23519:SF1">
    <property type="entry name" value="AUTOPHAGY-RELATED PROTEIN 22"/>
    <property type="match status" value="1"/>
</dbReference>
<feature type="transmembrane region" description="Helical" evidence="6">
    <location>
        <begin position="201"/>
        <end position="225"/>
    </location>
</feature>
<evidence type="ECO:0000256" key="2">
    <source>
        <dbReference type="ARBA" id="ARBA00022448"/>
    </source>
</evidence>
<keyword evidence="9" id="KW-1185">Reference proteome</keyword>
<feature type="transmembrane region" description="Helical" evidence="6">
    <location>
        <begin position="73"/>
        <end position="92"/>
    </location>
</feature>
<feature type="transmembrane region" description="Helical" evidence="6">
    <location>
        <begin position="262"/>
        <end position="283"/>
    </location>
</feature>
<name>A0A6C0GEY1_9BACT</name>
<dbReference type="InterPro" id="IPR036259">
    <property type="entry name" value="MFS_trans_sf"/>
</dbReference>
<protein>
    <submittedName>
        <fullName evidence="8">MFS transporter</fullName>
    </submittedName>
</protein>
<evidence type="ECO:0000256" key="4">
    <source>
        <dbReference type="ARBA" id="ARBA00022989"/>
    </source>
</evidence>
<evidence type="ECO:0000313" key="9">
    <source>
        <dbReference type="Proteomes" id="UP000480178"/>
    </source>
</evidence>
<dbReference type="AlphaFoldDB" id="A0A6C0GEY1"/>
<evidence type="ECO:0000259" key="7">
    <source>
        <dbReference type="PROSITE" id="PS50850"/>
    </source>
</evidence>
<feature type="transmembrane region" description="Helical" evidence="6">
    <location>
        <begin position="34"/>
        <end position="53"/>
    </location>
</feature>
<feature type="transmembrane region" description="Helical" evidence="6">
    <location>
        <begin position="295"/>
        <end position="316"/>
    </location>
</feature>
<dbReference type="InterPro" id="IPR020846">
    <property type="entry name" value="MFS_dom"/>
</dbReference>
<dbReference type="SUPFAM" id="SSF103473">
    <property type="entry name" value="MFS general substrate transporter"/>
    <property type="match status" value="1"/>
</dbReference>
<evidence type="ECO:0000256" key="5">
    <source>
        <dbReference type="ARBA" id="ARBA00023136"/>
    </source>
</evidence>
<gene>
    <name evidence="8" type="ORF">GXP67_07575</name>
</gene>
<organism evidence="8 9">
    <name type="scientific">Rhodocytophaga rosea</name>
    <dbReference type="NCBI Taxonomy" id="2704465"/>
    <lineage>
        <taxon>Bacteria</taxon>
        <taxon>Pseudomonadati</taxon>
        <taxon>Bacteroidota</taxon>
        <taxon>Cytophagia</taxon>
        <taxon>Cytophagales</taxon>
        <taxon>Rhodocytophagaceae</taxon>
        <taxon>Rhodocytophaga</taxon>
    </lineage>
</organism>
<dbReference type="RefSeq" id="WP_162442580.1">
    <property type="nucleotide sequence ID" value="NZ_CP048222.1"/>
</dbReference>
<dbReference type="Gene3D" id="1.20.1250.20">
    <property type="entry name" value="MFS general substrate transporter like domains"/>
    <property type="match status" value="1"/>
</dbReference>
<evidence type="ECO:0000256" key="6">
    <source>
        <dbReference type="SAM" id="Phobius"/>
    </source>
</evidence>
<dbReference type="GO" id="GO:0012505">
    <property type="term" value="C:endomembrane system"/>
    <property type="evidence" value="ECO:0007669"/>
    <property type="project" value="UniProtKB-SubCell"/>
</dbReference>
<feature type="domain" description="Major facilitator superfamily (MFS) profile" evidence="7">
    <location>
        <begin position="258"/>
        <end position="445"/>
    </location>
</feature>
<keyword evidence="4 6" id="KW-1133">Transmembrane helix</keyword>
<dbReference type="Proteomes" id="UP000480178">
    <property type="component" value="Chromosome"/>
</dbReference>
<evidence type="ECO:0000313" key="8">
    <source>
        <dbReference type="EMBL" id="QHT66526.1"/>
    </source>
</evidence>
<feature type="transmembrane region" description="Helical" evidence="6">
    <location>
        <begin position="104"/>
        <end position="123"/>
    </location>
</feature>
<keyword evidence="2" id="KW-0813">Transport</keyword>
<dbReference type="InterPro" id="IPR024671">
    <property type="entry name" value="Atg22-like"/>
</dbReference>
<sequence length="445" mass="49507">MNSKPLTLTSGPLVEKNNPKVLNAWCLYDWANSVYTLTIATAVFPIYFTAVTTKPDGSDQIPFLWMTKSSSVVYTYSLSIAFLLVAFISPLLSGIADYSGNKKLFMKFFVYMGSIACITLYFFDSQHISLGIVCFIVASIGYAGSLVFYNAFLPQIATPDRFDSLSAKGYSLGYIGSVLLLIMNLVIIQKPDWFGLQAGTLPARISFVMVGVWWLGFSAYSLYYLPDSVHEKKTDTNYLLKGFYELKSVMAEVKQDAILKTFLLGFFFYSMGFQCIMYLAGIFGAKELKLPEGNLIAVLLIIQLVGIGGAMLFVYIAKKAGNLQTLSTGVLVCMLICVAAYFIYTALQFYILAVIVGMVMGGIQSMSRSTYSRLLPETKDHASYFSFYEFTEKTGIVLGTATYAFIEDSTGSRRMPLFALIVFFMIGLFFLIRLIVYRPIPAKTT</sequence>
<dbReference type="GO" id="GO:0022857">
    <property type="term" value="F:transmembrane transporter activity"/>
    <property type="evidence" value="ECO:0007669"/>
    <property type="project" value="InterPro"/>
</dbReference>
<dbReference type="EMBL" id="CP048222">
    <property type="protein sequence ID" value="QHT66526.1"/>
    <property type="molecule type" value="Genomic_DNA"/>
</dbReference>
<feature type="transmembrane region" description="Helical" evidence="6">
    <location>
        <begin position="170"/>
        <end position="189"/>
    </location>
</feature>
<proteinExistence type="predicted"/>
<dbReference type="PANTHER" id="PTHR23519">
    <property type="entry name" value="AUTOPHAGY-RELATED PROTEIN 22"/>
    <property type="match status" value="1"/>
</dbReference>
<dbReference type="KEGG" id="rhoz:GXP67_07575"/>